<sequence length="531" mass="57411">MIGFFQNSMAKHHRLIFGVLLVFIVVSFVFYTGSGSVADLLGVRRASVVMGVDVTSAEETAPYRLGAALGNGGLGRVSSQNVVERIFMVKTAESFQIPEPTQEQFSAFLSEQGLTSEVISAIRQNYDVSEEDLRTAIVHSWKIREFLRVFGNVPAVFDADVVLTLRELGTRWTAEFAELAPAAVTFSDRLPADKTEADGTLRAFYDAHKEDFRIAELVEVSFAKIAPPADAAAKIPEPTDFELSAFLAETLGNDAEKAAAELSSRRAEWVEKWKKSQALLGAAAEISNTLYEKLPTDVYGPRHADFASVVEKSGLGFVEIPAFPRDSVPADAGVPAEILRSAADGLNETLWRTDAIPAGDAVYVLVFRGTQPSRVPAFEEVRDEVVSAWAAADREVQFAETATAKGEELKKALAGGENFAQAAARLGFSVSEPPAFTVQGVPAAFAGVDVVGMLKTVPVGELSSMFRVGEKAVFAKVVAKDVPATDEKSADFAGVRQMLDNQTSWQTLQMQLVSEFSELCRESGISFDAQE</sequence>
<dbReference type="AlphaFoldDB" id="A0A9D1NI10"/>
<dbReference type="EMBL" id="DVOG01000004">
    <property type="protein sequence ID" value="HIV03542.1"/>
    <property type="molecule type" value="Genomic_DNA"/>
</dbReference>
<organism evidence="1 2">
    <name type="scientific">Candidatus Spyradosoma merdigallinarum</name>
    <dbReference type="NCBI Taxonomy" id="2840950"/>
    <lineage>
        <taxon>Bacteria</taxon>
        <taxon>Pseudomonadati</taxon>
        <taxon>Verrucomicrobiota</taxon>
        <taxon>Opitutia</taxon>
        <taxon>Opitutia incertae sedis</taxon>
        <taxon>Candidatus Spyradosoma</taxon>
    </lineage>
</organism>
<evidence type="ECO:0000313" key="1">
    <source>
        <dbReference type="EMBL" id="HIV03542.1"/>
    </source>
</evidence>
<name>A0A9D1NI10_9BACT</name>
<protein>
    <recommendedName>
        <fullName evidence="3">PpiC domain-containing protein</fullName>
    </recommendedName>
</protein>
<reference evidence="1" key="1">
    <citation type="submission" date="2020-10" db="EMBL/GenBank/DDBJ databases">
        <authorList>
            <person name="Gilroy R."/>
        </authorList>
    </citation>
    <scope>NUCLEOTIDE SEQUENCE</scope>
    <source>
        <strain evidence="1">10669</strain>
    </source>
</reference>
<evidence type="ECO:0000313" key="2">
    <source>
        <dbReference type="Proteomes" id="UP000886812"/>
    </source>
</evidence>
<comment type="caution">
    <text evidence="1">The sequence shown here is derived from an EMBL/GenBank/DDBJ whole genome shotgun (WGS) entry which is preliminary data.</text>
</comment>
<proteinExistence type="predicted"/>
<gene>
    <name evidence="1" type="ORF">IAC75_00090</name>
</gene>
<dbReference type="Proteomes" id="UP000886812">
    <property type="component" value="Unassembled WGS sequence"/>
</dbReference>
<evidence type="ECO:0008006" key="3">
    <source>
        <dbReference type="Google" id="ProtNLM"/>
    </source>
</evidence>
<reference evidence="1" key="2">
    <citation type="journal article" date="2021" name="PeerJ">
        <title>Extensive microbial diversity within the chicken gut microbiome revealed by metagenomics and culture.</title>
        <authorList>
            <person name="Gilroy R."/>
            <person name="Ravi A."/>
            <person name="Getino M."/>
            <person name="Pursley I."/>
            <person name="Horton D.L."/>
            <person name="Alikhan N.F."/>
            <person name="Baker D."/>
            <person name="Gharbi K."/>
            <person name="Hall N."/>
            <person name="Watson M."/>
            <person name="Adriaenssens E.M."/>
            <person name="Foster-Nyarko E."/>
            <person name="Jarju S."/>
            <person name="Secka A."/>
            <person name="Antonio M."/>
            <person name="Oren A."/>
            <person name="Chaudhuri R.R."/>
            <person name="La Ragione R."/>
            <person name="Hildebrand F."/>
            <person name="Pallen M.J."/>
        </authorList>
    </citation>
    <scope>NUCLEOTIDE SEQUENCE</scope>
    <source>
        <strain evidence="1">10669</strain>
    </source>
</reference>
<accession>A0A9D1NI10</accession>